<name>A0A2N5J657_9BIFI</name>
<accession>A0A2N5J657</accession>
<dbReference type="AlphaFoldDB" id="A0A2N5J657"/>
<sequence length="356" mass="39726">MGNVARHTMNDPSTSTVYGKLARMHRLLRDTEGMMRSIVDDAATSAEERDRLRSRTRSAFSQLAAMATGRYVRLHASADDRWWDLAGSGYDDDAAYALSSCIATANAAHAADGDAVDAALLDAALYCAVAFLTIRFDEMTFTDLIDLCAPQVFTPYTQTGEPDATGTTRGVYGYDIVRADRPDHPRLPSSRTLALIDKIPDDLAFCKSDEIGRNPYDLRYRLDHADETFDEPYAVFDSARYRDSHALLARGYREERDATWPTDVRHDPLPTAAAALAALPAAVEQAVDRYLCATAEVGFAGNDRYVPFVIDVTRLQRLLWRRRRAMDYGESADVDGLLRAVDSVCRRTWMKTRSTR</sequence>
<keyword evidence="2" id="KW-1185">Reference proteome</keyword>
<gene>
    <name evidence="1" type="ORF">Uis4E_0033</name>
</gene>
<dbReference type="EMBL" id="NMWT01000001">
    <property type="protein sequence ID" value="PLS29692.1"/>
    <property type="molecule type" value="Genomic_DNA"/>
</dbReference>
<dbReference type="RefSeq" id="WP_101621284.1">
    <property type="nucleotide sequence ID" value="NZ_NMWT01000001.1"/>
</dbReference>
<evidence type="ECO:0000313" key="1">
    <source>
        <dbReference type="EMBL" id="PLS29692.1"/>
    </source>
</evidence>
<proteinExistence type="predicted"/>
<comment type="caution">
    <text evidence="1">The sequence shown here is derived from an EMBL/GenBank/DDBJ whole genome shotgun (WGS) entry which is preliminary data.</text>
</comment>
<organism evidence="1 2">
    <name type="scientific">Bifidobacterium parmae</name>
    <dbReference type="NCBI Taxonomy" id="361854"/>
    <lineage>
        <taxon>Bacteria</taxon>
        <taxon>Bacillati</taxon>
        <taxon>Actinomycetota</taxon>
        <taxon>Actinomycetes</taxon>
        <taxon>Bifidobacteriales</taxon>
        <taxon>Bifidobacteriaceae</taxon>
        <taxon>Bifidobacterium</taxon>
    </lineage>
</organism>
<reference evidence="1 2" key="1">
    <citation type="submission" date="2017-07" db="EMBL/GenBank/DDBJ databases">
        <title>Bifidobacterium novel species.</title>
        <authorList>
            <person name="Lugli G.A."/>
            <person name="Milani C."/>
            <person name="Duranti S."/>
            <person name="Mangifesta M."/>
        </authorList>
    </citation>
    <scope>NUCLEOTIDE SEQUENCE [LARGE SCALE GENOMIC DNA]</scope>
    <source>
        <strain evidence="1 2">77</strain>
    </source>
</reference>
<dbReference type="OrthoDB" id="9857878at2"/>
<dbReference type="Proteomes" id="UP000235034">
    <property type="component" value="Unassembled WGS sequence"/>
</dbReference>
<evidence type="ECO:0000313" key="2">
    <source>
        <dbReference type="Proteomes" id="UP000235034"/>
    </source>
</evidence>
<protein>
    <submittedName>
        <fullName evidence="1">Uncharacterized protein</fullName>
    </submittedName>
</protein>